<dbReference type="InterPro" id="IPR036922">
    <property type="entry name" value="Rieske_2Fe-2S_sf"/>
</dbReference>
<feature type="transmembrane region" description="Helical" evidence="7">
    <location>
        <begin position="96"/>
        <end position="116"/>
    </location>
</feature>
<dbReference type="CDD" id="cd03467">
    <property type="entry name" value="Rieske"/>
    <property type="match status" value="1"/>
</dbReference>
<dbReference type="GO" id="GO:0004497">
    <property type="term" value="F:monooxygenase activity"/>
    <property type="evidence" value="ECO:0007669"/>
    <property type="project" value="UniProtKB-ARBA"/>
</dbReference>
<keyword evidence="7" id="KW-0812">Transmembrane</keyword>
<dbReference type="InterPro" id="IPR017941">
    <property type="entry name" value="Rieske_2Fe-2S"/>
</dbReference>
<proteinExistence type="inferred from homology"/>
<dbReference type="PANTHER" id="PTHR21496:SF0">
    <property type="entry name" value="RIESKE DOMAIN-CONTAINING PROTEIN"/>
    <property type="match status" value="1"/>
</dbReference>
<feature type="domain" description="Rieske" evidence="8">
    <location>
        <begin position="199"/>
        <end position="295"/>
    </location>
</feature>
<evidence type="ECO:0000256" key="4">
    <source>
        <dbReference type="ARBA" id="ARBA00023014"/>
    </source>
</evidence>
<evidence type="ECO:0000313" key="10">
    <source>
        <dbReference type="Proteomes" id="UP000193465"/>
    </source>
</evidence>
<keyword evidence="2" id="KW-0479">Metal-binding</keyword>
<name>A0A1X1TXJ0_9MYCO</name>
<feature type="transmembrane region" description="Helical" evidence="7">
    <location>
        <begin position="128"/>
        <end position="148"/>
    </location>
</feature>
<evidence type="ECO:0000256" key="6">
    <source>
        <dbReference type="ARBA" id="ARBA00038001"/>
    </source>
</evidence>
<comment type="similarity">
    <text evidence="6">Belongs to the bacterial ring-hydroxylating dioxygenase ferredoxin component family.</text>
</comment>
<feature type="transmembrane region" description="Helical" evidence="7">
    <location>
        <begin position="160"/>
        <end position="181"/>
    </location>
</feature>
<keyword evidence="10" id="KW-1185">Reference proteome</keyword>
<evidence type="ECO:0000313" key="9">
    <source>
        <dbReference type="EMBL" id="ORV49295.1"/>
    </source>
</evidence>
<dbReference type="GO" id="GO:0051537">
    <property type="term" value="F:2 iron, 2 sulfur cluster binding"/>
    <property type="evidence" value="ECO:0007669"/>
    <property type="project" value="UniProtKB-KW"/>
</dbReference>
<keyword evidence="3" id="KW-0408">Iron</keyword>
<keyword evidence="1" id="KW-0001">2Fe-2S</keyword>
<keyword evidence="7" id="KW-0472">Membrane</keyword>
<organism evidence="9 10">
    <name type="scientific">Mycolicibacter engbaekii</name>
    <dbReference type="NCBI Taxonomy" id="188915"/>
    <lineage>
        <taxon>Bacteria</taxon>
        <taxon>Bacillati</taxon>
        <taxon>Actinomycetota</taxon>
        <taxon>Actinomycetes</taxon>
        <taxon>Mycobacteriales</taxon>
        <taxon>Mycobacteriaceae</taxon>
        <taxon>Mycolicibacter</taxon>
    </lineage>
</organism>
<sequence>MKIGGDMPKQSTATALARRLTEAVERAGVLDTPAALAGARVRRLIGRGRLKDLISGTGLGHPAHPPMTSLVIGSFLSALLLDVLAPRSGSAAANRLTAVGIVAFAPTAITGISDWADTELSDEAVRRVGLAHASANSGALLLYVASLVNRLRGRRLRAASLGLGGALTLGLGGYLGGHLAYARGVGVNQTVFDPGPAGWTPVLDSAELVEDRLLGAHADGTPVLLLRHGGRVLAIHDRCGHRGCLLSKGDLDGTVVTCSCHGSRFDISDGTLLSGPATGDQPALECREVGGRIEVRAAP</sequence>
<dbReference type="AlphaFoldDB" id="A0A1X1TXJ0"/>
<dbReference type="Pfam" id="PF09990">
    <property type="entry name" value="DUF2231"/>
    <property type="match status" value="1"/>
</dbReference>
<comment type="caution">
    <text evidence="9">The sequence shown here is derived from an EMBL/GenBank/DDBJ whole genome shotgun (WGS) entry which is preliminary data.</text>
</comment>
<reference evidence="9 10" key="1">
    <citation type="submission" date="2016-01" db="EMBL/GenBank/DDBJ databases">
        <title>The new phylogeny of the genus Mycobacterium.</title>
        <authorList>
            <person name="Tarcisio F."/>
            <person name="Conor M."/>
            <person name="Antonella G."/>
            <person name="Elisabetta G."/>
            <person name="Giulia F.S."/>
            <person name="Sara T."/>
            <person name="Anna F."/>
            <person name="Clotilde B."/>
            <person name="Roberto B."/>
            <person name="Veronica D.S."/>
            <person name="Fabio R."/>
            <person name="Monica P."/>
            <person name="Olivier J."/>
            <person name="Enrico T."/>
            <person name="Nicola S."/>
        </authorList>
    </citation>
    <scope>NUCLEOTIDE SEQUENCE [LARGE SCALE GENOMIC DNA]</scope>
    <source>
        <strain evidence="9 10">ATCC 27353</strain>
    </source>
</reference>
<evidence type="ECO:0000256" key="7">
    <source>
        <dbReference type="SAM" id="Phobius"/>
    </source>
</evidence>
<dbReference type="EMBL" id="LQOT01000024">
    <property type="protein sequence ID" value="ORV49295.1"/>
    <property type="molecule type" value="Genomic_DNA"/>
</dbReference>
<evidence type="ECO:0000256" key="3">
    <source>
        <dbReference type="ARBA" id="ARBA00023004"/>
    </source>
</evidence>
<evidence type="ECO:0000259" key="8">
    <source>
        <dbReference type="PROSITE" id="PS51296"/>
    </source>
</evidence>
<keyword evidence="4" id="KW-0411">Iron-sulfur</keyword>
<dbReference type="SUPFAM" id="SSF50022">
    <property type="entry name" value="ISP domain"/>
    <property type="match status" value="1"/>
</dbReference>
<dbReference type="Pfam" id="PF00355">
    <property type="entry name" value="Rieske"/>
    <property type="match status" value="1"/>
</dbReference>
<gene>
    <name evidence="9" type="ORF">AWC02_06750</name>
</gene>
<dbReference type="GO" id="GO:0016705">
    <property type="term" value="F:oxidoreductase activity, acting on paired donors, with incorporation or reduction of molecular oxygen"/>
    <property type="evidence" value="ECO:0007669"/>
    <property type="project" value="UniProtKB-ARBA"/>
</dbReference>
<protein>
    <recommendedName>
        <fullName evidence="8">Rieske domain-containing protein</fullName>
    </recommendedName>
</protein>
<dbReference type="Proteomes" id="UP000193465">
    <property type="component" value="Unassembled WGS sequence"/>
</dbReference>
<evidence type="ECO:0000256" key="5">
    <source>
        <dbReference type="ARBA" id="ARBA00034078"/>
    </source>
</evidence>
<dbReference type="STRING" id="188915.AWC02_06750"/>
<evidence type="ECO:0000256" key="1">
    <source>
        <dbReference type="ARBA" id="ARBA00022714"/>
    </source>
</evidence>
<accession>A0A1X1TXJ0</accession>
<dbReference type="PANTHER" id="PTHR21496">
    <property type="entry name" value="FERREDOXIN-RELATED"/>
    <property type="match status" value="1"/>
</dbReference>
<dbReference type="GO" id="GO:0046872">
    <property type="term" value="F:metal ion binding"/>
    <property type="evidence" value="ECO:0007669"/>
    <property type="project" value="UniProtKB-KW"/>
</dbReference>
<evidence type="ECO:0000256" key="2">
    <source>
        <dbReference type="ARBA" id="ARBA00022723"/>
    </source>
</evidence>
<dbReference type="Gene3D" id="2.102.10.10">
    <property type="entry name" value="Rieske [2Fe-2S] iron-sulphur domain"/>
    <property type="match status" value="1"/>
</dbReference>
<dbReference type="InterPro" id="IPR019251">
    <property type="entry name" value="DUF2231_TM"/>
</dbReference>
<keyword evidence="7" id="KW-1133">Transmembrane helix</keyword>
<dbReference type="PROSITE" id="PS51296">
    <property type="entry name" value="RIESKE"/>
    <property type="match status" value="1"/>
</dbReference>
<comment type="cofactor">
    <cofactor evidence="5">
        <name>[2Fe-2S] cluster</name>
        <dbReference type="ChEBI" id="CHEBI:190135"/>
    </cofactor>
</comment>